<sequence length="233" mass="25767">MTSSVSAIIWKELKSAKHRRKQIIVNSCSIFVFITIVAVARLLGIKTTVGITDTMAINMVIYISVTGTYMGLLALLRFWQEKSNRTIETLLSLPIGTITIMLSKSVVPILLGIIIGLIDAVAAAVIMSILYNKLILSVAMFLAPVIFGIFVGIPYCFINGYSMWCVSLTYSKLMQGISSIAYVALITVMFTNYNVHYMTILKVVMGGAGILFLLAIYFAYRVNKERIVLNLLD</sequence>
<dbReference type="EMBL" id="LN879430">
    <property type="protein sequence ID" value="CUH92338.1"/>
    <property type="molecule type" value="Genomic_DNA"/>
</dbReference>
<evidence type="ECO:0000256" key="1">
    <source>
        <dbReference type="SAM" id="Phobius"/>
    </source>
</evidence>
<dbReference type="KEGG" id="hsd:SD1D_0790"/>
<evidence type="ECO:0008006" key="4">
    <source>
        <dbReference type="Google" id="ProtNLM"/>
    </source>
</evidence>
<feature type="transmembrane region" description="Helical" evidence="1">
    <location>
        <begin position="55"/>
        <end position="79"/>
    </location>
</feature>
<feature type="transmembrane region" description="Helical" evidence="1">
    <location>
        <begin position="138"/>
        <end position="161"/>
    </location>
</feature>
<dbReference type="OrthoDB" id="2082740at2"/>
<keyword evidence="1" id="KW-0812">Transmembrane</keyword>
<gene>
    <name evidence="2" type="ORF">SD1D_0790</name>
</gene>
<evidence type="ECO:0000313" key="3">
    <source>
        <dbReference type="Proteomes" id="UP000196053"/>
    </source>
</evidence>
<feature type="transmembrane region" description="Helical" evidence="1">
    <location>
        <begin position="200"/>
        <end position="220"/>
    </location>
</feature>
<keyword evidence="3" id="KW-1185">Reference proteome</keyword>
<keyword evidence="1" id="KW-1133">Transmembrane helix</keyword>
<feature type="transmembrane region" description="Helical" evidence="1">
    <location>
        <begin position="23"/>
        <end position="43"/>
    </location>
</feature>
<protein>
    <recommendedName>
        <fullName evidence="4">ABC transporter permease</fullName>
    </recommendedName>
</protein>
<dbReference type="AlphaFoldDB" id="A0A0K8J4S3"/>
<dbReference type="Proteomes" id="UP000196053">
    <property type="component" value="Chromosome I"/>
</dbReference>
<feature type="transmembrane region" description="Helical" evidence="1">
    <location>
        <begin position="109"/>
        <end position="131"/>
    </location>
</feature>
<dbReference type="RefSeq" id="WP_058257712.1">
    <property type="nucleotide sequence ID" value="NZ_DUPS01000061.1"/>
</dbReference>
<proteinExistence type="predicted"/>
<organism evidence="2 3">
    <name type="scientific">Herbinix luporum</name>
    <dbReference type="NCBI Taxonomy" id="1679721"/>
    <lineage>
        <taxon>Bacteria</taxon>
        <taxon>Bacillati</taxon>
        <taxon>Bacillota</taxon>
        <taxon>Clostridia</taxon>
        <taxon>Lachnospirales</taxon>
        <taxon>Lachnospiraceae</taxon>
        <taxon>Herbinix</taxon>
    </lineage>
</organism>
<evidence type="ECO:0000313" key="2">
    <source>
        <dbReference type="EMBL" id="CUH92338.1"/>
    </source>
</evidence>
<reference evidence="3" key="1">
    <citation type="submission" date="2015-09" db="EMBL/GenBank/DDBJ databases">
        <authorList>
            <person name="Wibberg D."/>
        </authorList>
    </citation>
    <scope>NUCLEOTIDE SEQUENCE [LARGE SCALE GENOMIC DNA]</scope>
    <source>
        <strain evidence="3">SD1D</strain>
    </source>
</reference>
<accession>A0A0K8J4S3</accession>
<keyword evidence="1" id="KW-0472">Membrane</keyword>
<name>A0A0K8J4S3_9FIRM</name>
<feature type="transmembrane region" description="Helical" evidence="1">
    <location>
        <begin position="173"/>
        <end position="193"/>
    </location>
</feature>